<dbReference type="SMART" id="SM00671">
    <property type="entry name" value="SEL1"/>
    <property type="match status" value="6"/>
</dbReference>
<evidence type="ECO:0000256" key="1">
    <source>
        <dbReference type="SAM" id="MobiDB-lite"/>
    </source>
</evidence>
<proteinExistence type="predicted"/>
<gene>
    <name evidence="2" type="ORF">GAO09_23295</name>
</gene>
<feature type="compositionally biased region" description="Polar residues" evidence="1">
    <location>
        <begin position="9"/>
        <end position="24"/>
    </location>
</feature>
<keyword evidence="3" id="KW-1185">Reference proteome</keyword>
<accession>A0A6A8ADY0</accession>
<feature type="region of interest" description="Disordered" evidence="1">
    <location>
        <begin position="9"/>
        <end position="48"/>
    </location>
</feature>
<protein>
    <submittedName>
        <fullName evidence="2">Sel1 repeat family protein</fullName>
    </submittedName>
</protein>
<dbReference type="InterPro" id="IPR050767">
    <property type="entry name" value="Sel1_AlgK"/>
</dbReference>
<dbReference type="AlphaFoldDB" id="A0A6A8ADY0"/>
<dbReference type="PANTHER" id="PTHR11102:SF160">
    <property type="entry name" value="ERAD-ASSOCIATED E3 UBIQUITIN-PROTEIN LIGASE COMPONENT HRD3"/>
    <property type="match status" value="1"/>
</dbReference>
<evidence type="ECO:0000313" key="3">
    <source>
        <dbReference type="Proteomes" id="UP000435138"/>
    </source>
</evidence>
<dbReference type="Proteomes" id="UP000435138">
    <property type="component" value="Unassembled WGS sequence"/>
</dbReference>
<name>A0A6A8ADY0_9HYPH</name>
<comment type="caution">
    <text evidence="2">The sequence shown here is derived from an EMBL/GenBank/DDBJ whole genome shotgun (WGS) entry which is preliminary data.</text>
</comment>
<dbReference type="Pfam" id="PF08238">
    <property type="entry name" value="Sel1"/>
    <property type="match status" value="5"/>
</dbReference>
<dbReference type="InterPro" id="IPR006597">
    <property type="entry name" value="Sel1-like"/>
</dbReference>
<dbReference type="SUPFAM" id="SSF81901">
    <property type="entry name" value="HCP-like"/>
    <property type="match status" value="1"/>
</dbReference>
<sequence>MRWLDRFFRSTTVPTDRTQQTATTGHAGVSDNAADAGPTGSPRPSMSPDTALAQMNAALTAAKAGDYDTALALWEPLARAGNARAQNNIGACFAEGLGVPSDRPLALRWLTLSADAGDPVGQRNCAAFHMQGSDATGSDADPAKAAKLYRLAAEQGDAPSQDMLSWLLLEGEIIPSDRAEAKLWAERAAEGGVAASMTRLGMLYHNAIGVDRDPDKAVFWWRKGAEGGDADAQAMLGAACHMGAGTQVDRIAALAWLIRAMHGGSALAQPFLNPVRENLSAADIAEAERRARLPLVEMIMAGDES</sequence>
<reference evidence="2 3" key="1">
    <citation type="submission" date="2019-11" db="EMBL/GenBank/DDBJ databases">
        <title>Genome analysis of Rhizobacterium cereale a novel genus and species isolated from maize roots in North Spain.</title>
        <authorList>
            <person name="Menendez E."/>
            <person name="Flores-Felix J.D."/>
            <person name="Ramirez-Bahena M.-H."/>
            <person name="Igual J.M."/>
            <person name="Garcia-Fraile P."/>
            <person name="Peix A."/>
            <person name="Velazquez E."/>
        </authorList>
    </citation>
    <scope>NUCLEOTIDE SEQUENCE [LARGE SCALE GENOMIC DNA]</scope>
    <source>
        <strain evidence="2 3">RZME27</strain>
    </source>
</reference>
<dbReference type="Gene3D" id="1.25.40.10">
    <property type="entry name" value="Tetratricopeptide repeat domain"/>
    <property type="match status" value="2"/>
</dbReference>
<organism evidence="2 3">
    <name type="scientific">Endobacterium cereale</name>
    <dbReference type="NCBI Taxonomy" id="2663029"/>
    <lineage>
        <taxon>Bacteria</taxon>
        <taxon>Pseudomonadati</taxon>
        <taxon>Pseudomonadota</taxon>
        <taxon>Alphaproteobacteria</taxon>
        <taxon>Hyphomicrobiales</taxon>
        <taxon>Rhizobiaceae</taxon>
        <taxon>Endobacterium</taxon>
    </lineage>
</organism>
<dbReference type="EMBL" id="WIXI01000049">
    <property type="protein sequence ID" value="MQY48964.1"/>
    <property type="molecule type" value="Genomic_DNA"/>
</dbReference>
<evidence type="ECO:0000313" key="2">
    <source>
        <dbReference type="EMBL" id="MQY48964.1"/>
    </source>
</evidence>
<dbReference type="PANTHER" id="PTHR11102">
    <property type="entry name" value="SEL-1-LIKE PROTEIN"/>
    <property type="match status" value="1"/>
</dbReference>
<dbReference type="InterPro" id="IPR011990">
    <property type="entry name" value="TPR-like_helical_dom_sf"/>
</dbReference>